<keyword evidence="1" id="KW-1133">Transmembrane helix</keyword>
<organism evidence="3 4">
    <name type="scientific">Pelotomaculum isophthalicicum JI</name>
    <dbReference type="NCBI Taxonomy" id="947010"/>
    <lineage>
        <taxon>Bacteria</taxon>
        <taxon>Bacillati</taxon>
        <taxon>Bacillota</taxon>
        <taxon>Clostridia</taxon>
        <taxon>Eubacteriales</taxon>
        <taxon>Desulfotomaculaceae</taxon>
        <taxon>Pelotomaculum</taxon>
    </lineage>
</organism>
<comment type="caution">
    <text evidence="3">The sequence shown here is derived from an EMBL/GenBank/DDBJ whole genome shotgun (WGS) entry which is preliminary data.</text>
</comment>
<keyword evidence="1" id="KW-0812">Transmembrane</keyword>
<name>A0A9X4H7H3_9FIRM</name>
<proteinExistence type="predicted"/>
<feature type="domain" description="TadE-like" evidence="2">
    <location>
        <begin position="9"/>
        <end position="50"/>
    </location>
</feature>
<evidence type="ECO:0000259" key="2">
    <source>
        <dbReference type="Pfam" id="PF07811"/>
    </source>
</evidence>
<dbReference type="AlphaFoldDB" id="A0A9X4H7H3"/>
<accession>A0A9X4H7H3</accession>
<feature type="transmembrane region" description="Helical" evidence="1">
    <location>
        <begin position="12"/>
        <end position="37"/>
    </location>
</feature>
<dbReference type="InterPro" id="IPR012495">
    <property type="entry name" value="TadE-like_dom"/>
</dbReference>
<keyword evidence="1" id="KW-0472">Membrane</keyword>
<dbReference type="Pfam" id="PF07811">
    <property type="entry name" value="TadE"/>
    <property type="match status" value="1"/>
</dbReference>
<sequence length="144" mass="15969">MKIIKNERGSILVELGFIGPVFIGMVFMLLITGLWIYNATQTSQAARLAAHQLAVTGNYSEANQIAYYHLNKTGIALSTKEVSVYWSGDVACALVKADMETYMPGLVKLFNPSASNWTGKVTISREAQTTGEYRFRSGNQKYFN</sequence>
<dbReference type="RefSeq" id="WP_277444963.1">
    <property type="nucleotide sequence ID" value="NZ_JAKOAV010000032.1"/>
</dbReference>
<dbReference type="EMBL" id="JAKOAV010000032">
    <property type="protein sequence ID" value="MDF9409494.1"/>
    <property type="molecule type" value="Genomic_DNA"/>
</dbReference>
<evidence type="ECO:0000256" key="1">
    <source>
        <dbReference type="SAM" id="Phobius"/>
    </source>
</evidence>
<keyword evidence="4" id="KW-1185">Reference proteome</keyword>
<evidence type="ECO:0000313" key="4">
    <source>
        <dbReference type="Proteomes" id="UP001154312"/>
    </source>
</evidence>
<dbReference type="Proteomes" id="UP001154312">
    <property type="component" value="Unassembled WGS sequence"/>
</dbReference>
<gene>
    <name evidence="3" type="ORF">L7E55_14205</name>
</gene>
<reference evidence="3" key="1">
    <citation type="submission" date="2022-02" db="EMBL/GenBank/DDBJ databases">
        <authorList>
            <person name="Leng L."/>
        </authorList>
    </citation>
    <scope>NUCLEOTIDE SEQUENCE</scope>
    <source>
        <strain evidence="3">JI</strain>
    </source>
</reference>
<evidence type="ECO:0000313" key="3">
    <source>
        <dbReference type="EMBL" id="MDF9409494.1"/>
    </source>
</evidence>
<protein>
    <submittedName>
        <fullName evidence="3">Pilus assembly protein</fullName>
    </submittedName>
</protein>